<feature type="region of interest" description="Disordered" evidence="1">
    <location>
        <begin position="180"/>
        <end position="211"/>
    </location>
</feature>
<evidence type="ECO:0000313" key="2">
    <source>
        <dbReference type="EMBL" id="KRG60143.1"/>
    </source>
</evidence>
<organism evidence="2 3">
    <name type="scientific">Stenotrophomonas koreensis</name>
    <dbReference type="NCBI Taxonomy" id="266128"/>
    <lineage>
        <taxon>Bacteria</taxon>
        <taxon>Pseudomonadati</taxon>
        <taxon>Pseudomonadota</taxon>
        <taxon>Gammaproteobacteria</taxon>
        <taxon>Lysobacterales</taxon>
        <taxon>Lysobacteraceae</taxon>
        <taxon>Stenotrophomonas</taxon>
    </lineage>
</organism>
<keyword evidence="3" id="KW-1185">Reference proteome</keyword>
<evidence type="ECO:0000256" key="1">
    <source>
        <dbReference type="SAM" id="MobiDB-lite"/>
    </source>
</evidence>
<gene>
    <name evidence="2" type="ORF">ABB25_01900</name>
</gene>
<reference evidence="2 3" key="1">
    <citation type="submission" date="2015-05" db="EMBL/GenBank/DDBJ databases">
        <title>Genome sequencing and analysis of members of genus Stenotrophomonas.</title>
        <authorList>
            <person name="Patil P.P."/>
            <person name="Midha S."/>
            <person name="Patil P.B."/>
        </authorList>
    </citation>
    <scope>NUCLEOTIDE SEQUENCE [LARGE SCALE GENOMIC DNA]</scope>
    <source>
        <strain evidence="2 3">DSM 17805</strain>
    </source>
</reference>
<dbReference type="STRING" id="266128.ABB25_01900"/>
<proteinExistence type="predicted"/>
<comment type="caution">
    <text evidence="2">The sequence shown here is derived from an EMBL/GenBank/DDBJ whole genome shotgun (WGS) entry which is preliminary data.</text>
</comment>
<name>A0A0R0BS18_9GAMM</name>
<dbReference type="PATRIC" id="fig|266128.3.peg.2028"/>
<sequence length="334" mass="35716">MQASPAVTASTPLTSPALAAFIRGIERRALVVAEYQTGEVLVAERAVAVAMRAFVPAAVDQPMSEWPLQFWRLLSSTPQLRQPADEGQWPQDLLHLPGLTDGQRLALLLRIGAGLDEALAAQVLGTEVEAYCQWLAQACPRDHQGQPDAQAWRGLAEAVQARVRELSPERQAQLERLRESLVSTGPQAPQREPAVPVMQAERRERKPPATRSPLGQWLWLLTGAALLAGVAWAWLSSSRESTSAAGTEQPAPAGLEVENPVRSENLQQLELPPPAAPASVEPVVDPAQAALLEQADFLAWVAAGGPLPVDESNEQPRNPAPQAVALAAGVAQAN</sequence>
<evidence type="ECO:0000313" key="3">
    <source>
        <dbReference type="Proteomes" id="UP000051254"/>
    </source>
</evidence>
<dbReference type="AlphaFoldDB" id="A0A0R0BS18"/>
<dbReference type="EMBL" id="LDJH01000005">
    <property type="protein sequence ID" value="KRG60143.1"/>
    <property type="molecule type" value="Genomic_DNA"/>
</dbReference>
<protein>
    <submittedName>
        <fullName evidence="2">Uncharacterized protein</fullName>
    </submittedName>
</protein>
<accession>A0A0R0BS18</accession>
<dbReference type="Proteomes" id="UP000051254">
    <property type="component" value="Unassembled WGS sequence"/>
</dbReference>